<proteinExistence type="predicted"/>
<comment type="caution">
    <text evidence="1">The sequence shown here is derived from an EMBL/GenBank/DDBJ whole genome shotgun (WGS) entry which is preliminary data.</text>
</comment>
<accession>A0ACA9NUL2</accession>
<dbReference type="Proteomes" id="UP000789860">
    <property type="component" value="Unassembled WGS sequence"/>
</dbReference>
<gene>
    <name evidence="1" type="ORF">SCALOS_LOCUS9435</name>
</gene>
<evidence type="ECO:0000313" key="2">
    <source>
        <dbReference type="Proteomes" id="UP000789860"/>
    </source>
</evidence>
<reference evidence="1" key="1">
    <citation type="submission" date="2021-06" db="EMBL/GenBank/DDBJ databases">
        <authorList>
            <person name="Kallberg Y."/>
            <person name="Tangrot J."/>
            <person name="Rosling A."/>
        </authorList>
    </citation>
    <scope>NUCLEOTIDE SEQUENCE</scope>
    <source>
        <strain evidence="1">AU212A</strain>
    </source>
</reference>
<dbReference type="EMBL" id="CAJVPM010029266">
    <property type="protein sequence ID" value="CAG8672642.1"/>
    <property type="molecule type" value="Genomic_DNA"/>
</dbReference>
<name>A0ACA9NUL2_9GLOM</name>
<feature type="non-terminal residue" evidence="1">
    <location>
        <position position="106"/>
    </location>
</feature>
<protein>
    <submittedName>
        <fullName evidence="1">3929_t:CDS:1</fullName>
    </submittedName>
</protein>
<keyword evidence="2" id="KW-1185">Reference proteome</keyword>
<evidence type="ECO:0000313" key="1">
    <source>
        <dbReference type="EMBL" id="CAG8672642.1"/>
    </source>
</evidence>
<sequence>METSHCGKCDTTRPNSEFTRSGVTGTIKLFRTYQENNNDLELIEPTNLSNHITELLNTHLIQPDNNFENSSLFHFQCAVDLSTFDKSTKEIVKELVESIEDADEFS</sequence>
<organism evidence="1 2">
    <name type="scientific">Scutellospora calospora</name>
    <dbReference type="NCBI Taxonomy" id="85575"/>
    <lineage>
        <taxon>Eukaryota</taxon>
        <taxon>Fungi</taxon>
        <taxon>Fungi incertae sedis</taxon>
        <taxon>Mucoromycota</taxon>
        <taxon>Glomeromycotina</taxon>
        <taxon>Glomeromycetes</taxon>
        <taxon>Diversisporales</taxon>
        <taxon>Gigasporaceae</taxon>
        <taxon>Scutellospora</taxon>
    </lineage>
</organism>